<dbReference type="eggNOG" id="COG0438">
    <property type="taxonomic scope" value="Bacteria"/>
</dbReference>
<dbReference type="SUPFAM" id="SSF53756">
    <property type="entry name" value="UDP-Glycosyltransferase/glycogen phosphorylase"/>
    <property type="match status" value="2"/>
</dbReference>
<evidence type="ECO:0008006" key="5">
    <source>
        <dbReference type="Google" id="ProtNLM"/>
    </source>
</evidence>
<dbReference type="STRING" id="153496.A0U89_12430"/>
<evidence type="ECO:0000259" key="1">
    <source>
        <dbReference type="Pfam" id="PF00534"/>
    </source>
</evidence>
<proteinExistence type="predicted"/>
<keyword evidence="4" id="KW-1185">Reference proteome</keyword>
<evidence type="ECO:0000313" key="3">
    <source>
        <dbReference type="EMBL" id="AOX17811.1"/>
    </source>
</evidence>
<dbReference type="GO" id="GO:0016757">
    <property type="term" value="F:glycosyltransferase activity"/>
    <property type="evidence" value="ECO:0007669"/>
    <property type="project" value="InterPro"/>
</dbReference>
<dbReference type="Gene3D" id="3.40.50.2000">
    <property type="entry name" value="Glycogen Phosphorylase B"/>
    <property type="match status" value="3"/>
</dbReference>
<dbReference type="OrthoDB" id="9807414at2"/>
<dbReference type="Proteomes" id="UP000179145">
    <property type="component" value="Chromosome"/>
</dbReference>
<dbReference type="Pfam" id="PF00534">
    <property type="entry name" value="Glycos_transf_1"/>
    <property type="match status" value="1"/>
</dbReference>
<dbReference type="EMBL" id="CP014674">
    <property type="protein sequence ID" value="AOX17811.1"/>
    <property type="molecule type" value="Genomic_DNA"/>
</dbReference>
<dbReference type="RefSeq" id="WP_083278451.1">
    <property type="nucleotide sequence ID" value="NZ_BJVW01000011.1"/>
</dbReference>
<dbReference type="PANTHER" id="PTHR45947">
    <property type="entry name" value="SULFOQUINOVOSYL TRANSFERASE SQD2"/>
    <property type="match status" value="1"/>
</dbReference>
<dbReference type="AlphaFoldDB" id="A0A1D8UW07"/>
<dbReference type="CDD" id="cd03823">
    <property type="entry name" value="GT4_ExpE7-like"/>
    <property type="match status" value="1"/>
</dbReference>
<dbReference type="InterPro" id="IPR028098">
    <property type="entry name" value="Glyco_trans_4-like_N"/>
</dbReference>
<dbReference type="PANTHER" id="PTHR45947:SF13">
    <property type="entry name" value="TRANSFERASE"/>
    <property type="match status" value="1"/>
</dbReference>
<dbReference type="Pfam" id="PF13692">
    <property type="entry name" value="Glyco_trans_1_4"/>
    <property type="match status" value="1"/>
</dbReference>
<dbReference type="KEGG" id="kba:A0U89_12430"/>
<dbReference type="InterPro" id="IPR050194">
    <property type="entry name" value="Glycosyltransferase_grp1"/>
</dbReference>
<reference evidence="3 4" key="1">
    <citation type="journal article" date="2016" name="Microb. Cell Fact.">
        <title>Dissection of exopolysaccharide biosynthesis in Kozakia baliensis.</title>
        <authorList>
            <person name="Brandt J.U."/>
            <person name="Jakob F."/>
            <person name="Behr J."/>
            <person name="Geissler A.J."/>
            <person name="Vogel R.F."/>
        </authorList>
    </citation>
    <scope>NUCLEOTIDE SEQUENCE [LARGE SCALE GENOMIC DNA]</scope>
    <source>
        <strain evidence="3 4">DSM 14400</strain>
    </source>
</reference>
<sequence length="908" mass="101432">MQRSAHDPVSQTDDSDADALLHAAESYRSAARLNAIRADGLQEELKIMRRQTRLMRNSLSWRITLPLRVIRSLSLGKSPKGTPLSEVKERIKDIARENGLRVLALRISAAILRRLGIKTHRLAIGARHAAEDPLFSCSKEAETFYTRPVARSVTTLSPRFLIIADLNIKQCVKYRVQQKKELLTSLGWEVCIIDWQDTARAMSEIQVATQVIFYRVPGYEDALQLVREAHRLNLSPRWEVDDLIFDRSEYLKNTNIHVLKKKEQRGLLAGADLFLLCLLECGRGLASTAKLAQAMKNIGISDVAVVENALDGETLAVAKSLPQLSFREKGAIYICYGSGSRAHDVDFKEVQAGLIAAMKAEPRLRLRIIGSLTLSDAFESLQERIETISELSYAEYLSVLADSDIAIAPLEDTLFNDCKSNIKFLEASIVGVASVCSPANSLANVVRDGENGFLASSASVWQERLLALAQDVSLRHALATAARRDVLELYMPEKIARNQLFPLYGAPSAFTPEKMRVLMANVFFAPRSFGGATIVAEAMVKPLQERQCEVSVLTCRPDLDQKPSGNIRYVACGSDVLSVLPGRGASVDNPTIADDLARWADAWRPDLVHFHAIQEMGTAMLRLCQARQIPYVITLHDCWWLSDQLFLTKDDGSYHLDKKIHPKRSTYEHYLQARRAVARQGILGAAALLSPSEEHKRLYVNNGVPAERIFINRNGFCWPARPHRPREPGSLVRFAFVGGVGHIKGYELIQECMASLTQNNWELVLVDNTLNLGFPSIDPNEWRVRGKVTVVPAYSQSGLDEFYDKVDVLLFPSQWRESYGLSVREALSRDVWVISTAPGGQSEEIVEGVNGNLIPITDKVGPLKKAVEALLQNPARFDRYTNPLKDRLPTYDRQADELVTLYKKILGR</sequence>
<name>A0A1D8UW07_9PROT</name>
<dbReference type="InterPro" id="IPR001296">
    <property type="entry name" value="Glyco_trans_1"/>
</dbReference>
<gene>
    <name evidence="3" type="ORF">A0U89_12430</name>
</gene>
<accession>A0A1D8UW07</accession>
<evidence type="ECO:0000259" key="2">
    <source>
        <dbReference type="Pfam" id="PF13579"/>
    </source>
</evidence>
<feature type="domain" description="Glycosyl transferase family 1" evidence="1">
    <location>
        <begin position="734"/>
        <end position="876"/>
    </location>
</feature>
<feature type="domain" description="Glycosyltransferase subfamily 4-like N-terminal" evidence="2">
    <location>
        <begin position="530"/>
        <end position="715"/>
    </location>
</feature>
<dbReference type="Pfam" id="PF13579">
    <property type="entry name" value="Glyco_trans_4_4"/>
    <property type="match status" value="1"/>
</dbReference>
<protein>
    <recommendedName>
        <fullName evidence="5">Glycosyl transferase</fullName>
    </recommendedName>
</protein>
<organism evidence="3 4">
    <name type="scientific">Kozakia baliensis</name>
    <dbReference type="NCBI Taxonomy" id="153496"/>
    <lineage>
        <taxon>Bacteria</taxon>
        <taxon>Pseudomonadati</taxon>
        <taxon>Pseudomonadota</taxon>
        <taxon>Alphaproteobacteria</taxon>
        <taxon>Acetobacterales</taxon>
        <taxon>Acetobacteraceae</taxon>
        <taxon>Kozakia</taxon>
    </lineage>
</organism>
<evidence type="ECO:0000313" key="4">
    <source>
        <dbReference type="Proteomes" id="UP000179145"/>
    </source>
</evidence>